<dbReference type="Pfam" id="PF17872">
    <property type="entry name" value="AAA_lid_10"/>
    <property type="match status" value="1"/>
</dbReference>
<dbReference type="InterPro" id="IPR003593">
    <property type="entry name" value="AAA+_ATPase"/>
</dbReference>
<proteinExistence type="evidence at transcript level"/>
<dbReference type="Pfam" id="PF00004">
    <property type="entry name" value="AAA"/>
    <property type="match status" value="1"/>
</dbReference>
<sequence length="525" mass="58567">MSKTPSKGTPQRKHVGTRGKSFPCSICSTVCRSKNDLDDHLEEHDFETSSEGPTTPKKKIVRTKLSTPRSTGYQCKDCTERFHSKNDLQMHIEEDHNPVKQVPSKARKSLLTKPVTTPRREVRRSVAPSYGSSMLEQAKARLHVCAVPDSLPCREEECAQLYDFVESKLLDGAGGCMYISGVPGTGKTATVREVVRMLKDTERSGELPEFNFIEVNALKLAQPKQVWVEVWRGLTGQERITADHAASLLEKRFRHPGPRRKPTLLLVDELDLLWTRKQEILYNLFEWPCLPSSQLIVVAIANTMDLPERVMMARVASRLGLTRVTFQPYTHHQLQEIVSSRLAGISGFESDAIQLVARKVAAVSGDARRALDICRRAAEFAESDMVGANKSPCKSPIKKPVNNLVGLRHVDLALKEMFTSPKIMAIRCCSSVEQLVLGAVLAEYRRTGVEETCLERLHQQYGSLRAFQGGQNHVTLSCIIKAVNKLSGQRLLLTEPSARHLAQRITLNLSVQDVKFALDTIDAAP</sequence>
<evidence type="ECO:0000256" key="1">
    <source>
        <dbReference type="ARBA" id="ARBA00004123"/>
    </source>
</evidence>
<evidence type="ECO:0000256" key="3">
    <source>
        <dbReference type="ARBA" id="ARBA00019081"/>
    </source>
</evidence>
<dbReference type="GO" id="GO:0005524">
    <property type="term" value="F:ATP binding"/>
    <property type="evidence" value="ECO:0007669"/>
    <property type="project" value="UniProtKB-KW"/>
</dbReference>
<organism evidence="15">
    <name type="scientific">Hirondellea gigas</name>
    <dbReference type="NCBI Taxonomy" id="1518452"/>
    <lineage>
        <taxon>Eukaryota</taxon>
        <taxon>Metazoa</taxon>
        <taxon>Ecdysozoa</taxon>
        <taxon>Arthropoda</taxon>
        <taxon>Crustacea</taxon>
        <taxon>Multicrustacea</taxon>
        <taxon>Malacostraca</taxon>
        <taxon>Eumalacostraca</taxon>
        <taxon>Peracarida</taxon>
        <taxon>Amphipoda</taxon>
        <taxon>Amphilochidea</taxon>
        <taxon>Lysianassida</taxon>
        <taxon>Lysianassidira</taxon>
        <taxon>Lysianassoidea</taxon>
        <taxon>Lysianassidae</taxon>
        <taxon>Hirondellea</taxon>
    </lineage>
</organism>
<dbReference type="GO" id="GO:0008270">
    <property type="term" value="F:zinc ion binding"/>
    <property type="evidence" value="ECO:0007669"/>
    <property type="project" value="UniProtKB-KW"/>
</dbReference>
<evidence type="ECO:0000256" key="5">
    <source>
        <dbReference type="ARBA" id="ARBA00022723"/>
    </source>
</evidence>
<dbReference type="Gene3D" id="3.30.160.60">
    <property type="entry name" value="Classic Zinc Finger"/>
    <property type="match status" value="1"/>
</dbReference>
<dbReference type="SUPFAM" id="SSF52540">
    <property type="entry name" value="P-loop containing nucleoside triphosphate hydrolases"/>
    <property type="match status" value="1"/>
</dbReference>
<keyword evidence="9 12" id="KW-0238">DNA-binding</keyword>
<dbReference type="Gene3D" id="3.40.50.300">
    <property type="entry name" value="P-loop containing nucleotide triphosphate hydrolases"/>
    <property type="match status" value="1"/>
</dbReference>
<dbReference type="GO" id="GO:0016887">
    <property type="term" value="F:ATP hydrolysis activity"/>
    <property type="evidence" value="ECO:0007669"/>
    <property type="project" value="InterPro"/>
</dbReference>
<comment type="subunit">
    <text evidence="12">ORC is composed of six subunits.</text>
</comment>
<keyword evidence="11" id="KW-0862">Zinc</keyword>
<dbReference type="GO" id="GO:0033314">
    <property type="term" value="P:mitotic DNA replication checkpoint signaling"/>
    <property type="evidence" value="ECO:0007669"/>
    <property type="project" value="TreeGrafter"/>
</dbReference>
<protein>
    <recommendedName>
        <fullName evidence="3 12">Origin recognition complex subunit 1</fullName>
    </recommendedName>
</protein>
<evidence type="ECO:0000256" key="13">
    <source>
        <dbReference type="SAM" id="MobiDB-lite"/>
    </source>
</evidence>
<dbReference type="GO" id="GO:0006270">
    <property type="term" value="P:DNA replication initiation"/>
    <property type="evidence" value="ECO:0007669"/>
    <property type="project" value="TreeGrafter"/>
</dbReference>
<dbReference type="InterPro" id="IPR050311">
    <property type="entry name" value="ORC1/CDC6"/>
</dbReference>
<dbReference type="Pfam" id="PF00096">
    <property type="entry name" value="zf-C2H2"/>
    <property type="match status" value="1"/>
</dbReference>
<dbReference type="FunFam" id="3.40.50.300:FF:000199">
    <property type="entry name" value="Origin recognition complex subunit 1"/>
    <property type="match status" value="1"/>
</dbReference>
<dbReference type="SMART" id="SM00355">
    <property type="entry name" value="ZnF_C2H2"/>
    <property type="match status" value="2"/>
</dbReference>
<evidence type="ECO:0000256" key="4">
    <source>
        <dbReference type="ARBA" id="ARBA00022705"/>
    </source>
</evidence>
<keyword evidence="8" id="KW-0460">Magnesium</keyword>
<keyword evidence="7 12" id="KW-0067">ATP-binding</keyword>
<feature type="domain" description="C2H2-type" evidence="14">
    <location>
        <begin position="73"/>
        <end position="101"/>
    </location>
</feature>
<evidence type="ECO:0000313" key="15">
    <source>
        <dbReference type="EMBL" id="LAC24081.1"/>
    </source>
</evidence>
<dbReference type="GO" id="GO:0005664">
    <property type="term" value="C:nuclear origin of replication recognition complex"/>
    <property type="evidence" value="ECO:0007669"/>
    <property type="project" value="TreeGrafter"/>
</dbReference>
<comment type="subcellular location">
    <subcellularLocation>
        <location evidence="1 12">Nucleus</location>
    </subcellularLocation>
</comment>
<evidence type="ECO:0000256" key="8">
    <source>
        <dbReference type="ARBA" id="ARBA00022842"/>
    </source>
</evidence>
<accession>A0A6A7FZV5</accession>
<keyword evidence="6 12" id="KW-0547">Nucleotide-binding</keyword>
<evidence type="ECO:0000259" key="14">
    <source>
        <dbReference type="PROSITE" id="PS50157"/>
    </source>
</evidence>
<dbReference type="SUPFAM" id="SSF57667">
    <property type="entry name" value="beta-beta-alpha zinc fingers"/>
    <property type="match status" value="1"/>
</dbReference>
<evidence type="ECO:0000256" key="2">
    <source>
        <dbReference type="ARBA" id="ARBA00008398"/>
    </source>
</evidence>
<evidence type="ECO:0000256" key="10">
    <source>
        <dbReference type="ARBA" id="ARBA00023242"/>
    </source>
</evidence>
<keyword evidence="10 12" id="KW-0539">Nucleus</keyword>
<dbReference type="InterPro" id="IPR003959">
    <property type="entry name" value="ATPase_AAA_core"/>
</dbReference>
<dbReference type="GO" id="GO:0003688">
    <property type="term" value="F:DNA replication origin binding"/>
    <property type="evidence" value="ECO:0007669"/>
    <property type="project" value="TreeGrafter"/>
</dbReference>
<dbReference type="SMART" id="SM00382">
    <property type="entry name" value="AAA"/>
    <property type="match status" value="1"/>
</dbReference>
<evidence type="ECO:0000256" key="7">
    <source>
        <dbReference type="ARBA" id="ARBA00022840"/>
    </source>
</evidence>
<evidence type="ECO:0000256" key="11">
    <source>
        <dbReference type="PROSITE-ProRule" id="PRU00042"/>
    </source>
</evidence>
<dbReference type="InterPro" id="IPR041083">
    <property type="entry name" value="AAA_lid_10"/>
</dbReference>
<dbReference type="InterPro" id="IPR015163">
    <property type="entry name" value="Cdc6_C"/>
</dbReference>
<keyword evidence="11" id="KW-0863">Zinc-finger</keyword>
<dbReference type="Pfam" id="PF09079">
    <property type="entry name" value="WHD_Cdc6"/>
    <property type="match status" value="1"/>
</dbReference>
<name>A0A6A7FZV5_9CRUS</name>
<dbReference type="PROSITE" id="PS00028">
    <property type="entry name" value="ZINC_FINGER_C2H2_1"/>
    <property type="match status" value="2"/>
</dbReference>
<keyword evidence="5" id="KW-0479">Metal-binding</keyword>
<dbReference type="InterPro" id="IPR013087">
    <property type="entry name" value="Znf_C2H2_type"/>
</dbReference>
<dbReference type="PANTHER" id="PTHR10763">
    <property type="entry name" value="CELL DIVISION CONTROL PROTEIN 6-RELATED"/>
    <property type="match status" value="1"/>
</dbReference>
<comment type="function">
    <text evidence="12">Component of the origin recognition complex (ORC) that binds origins of replication. DNA-binding is ATP-dependent, however specific DNA sequences that define origins of replication have not been identified so far. ORC is required to assemble the pre-replication complex necessary to initiate DNA replication.</text>
</comment>
<dbReference type="EMBL" id="IACT01004907">
    <property type="protein sequence ID" value="LAC24081.1"/>
    <property type="molecule type" value="mRNA"/>
</dbReference>
<dbReference type="PROSITE" id="PS50157">
    <property type="entry name" value="ZINC_FINGER_C2H2_2"/>
    <property type="match status" value="1"/>
</dbReference>
<dbReference type="FunFam" id="1.10.8.60:FF:000062">
    <property type="entry name" value="Origin recognition complex subunit 1"/>
    <property type="match status" value="1"/>
</dbReference>
<evidence type="ECO:0000256" key="9">
    <source>
        <dbReference type="ARBA" id="ARBA00023125"/>
    </source>
</evidence>
<feature type="region of interest" description="Disordered" evidence="13">
    <location>
        <begin position="1"/>
        <end position="20"/>
    </location>
</feature>
<dbReference type="InterPro" id="IPR036236">
    <property type="entry name" value="Znf_C2H2_sf"/>
</dbReference>
<dbReference type="InterPro" id="IPR027417">
    <property type="entry name" value="P-loop_NTPase"/>
</dbReference>
<reference evidence="15" key="1">
    <citation type="submission" date="2017-11" db="EMBL/GenBank/DDBJ databases">
        <title>The sensing device of the deep-sea amphipod.</title>
        <authorList>
            <person name="Kobayashi H."/>
            <person name="Nagahama T."/>
            <person name="Arai W."/>
            <person name="Sasagawa Y."/>
            <person name="Umeda M."/>
            <person name="Hayashi T."/>
            <person name="Nikaido I."/>
            <person name="Watanabe H."/>
            <person name="Oguri K."/>
            <person name="Kitazato H."/>
            <person name="Fujioka K."/>
            <person name="Kido Y."/>
            <person name="Takami H."/>
        </authorList>
    </citation>
    <scope>NUCLEOTIDE SEQUENCE</scope>
    <source>
        <tissue evidence="15">Whole body</tissue>
    </source>
</reference>
<dbReference type="Gene3D" id="1.10.8.60">
    <property type="match status" value="1"/>
</dbReference>
<evidence type="ECO:0000256" key="6">
    <source>
        <dbReference type="ARBA" id="ARBA00022741"/>
    </source>
</evidence>
<dbReference type="AlphaFoldDB" id="A0A6A7FZV5"/>
<dbReference type="PANTHER" id="PTHR10763:SF23">
    <property type="entry name" value="ORIGIN RECOGNITION COMPLEX SUBUNIT 1"/>
    <property type="match status" value="1"/>
</dbReference>
<evidence type="ECO:0000256" key="12">
    <source>
        <dbReference type="RuleBase" id="RU365058"/>
    </source>
</evidence>
<keyword evidence="4 12" id="KW-0235">DNA replication</keyword>
<comment type="similarity">
    <text evidence="2 12">Belongs to the ORC1 family.</text>
</comment>